<dbReference type="InterPro" id="IPR032675">
    <property type="entry name" value="LRR_dom_sf"/>
</dbReference>
<keyword evidence="2" id="KW-0433">Leucine-rich repeat</keyword>
<evidence type="ECO:0000256" key="5">
    <source>
        <dbReference type="ARBA" id="ARBA00022821"/>
    </source>
</evidence>
<dbReference type="Pfam" id="PF00560">
    <property type="entry name" value="LRR_1"/>
    <property type="match status" value="2"/>
</dbReference>
<dbReference type="InterPro" id="IPR041118">
    <property type="entry name" value="Rx_N"/>
</dbReference>
<dbReference type="PANTHER" id="PTHR36766">
    <property type="entry name" value="PLANT BROAD-SPECTRUM MILDEW RESISTANCE PROTEIN RPW8"/>
    <property type="match status" value="1"/>
</dbReference>
<dbReference type="SUPFAM" id="SSF52540">
    <property type="entry name" value="P-loop containing nucleoside triphosphate hydrolases"/>
    <property type="match status" value="1"/>
</dbReference>
<dbReference type="InterPro" id="IPR002182">
    <property type="entry name" value="NB-ARC"/>
</dbReference>
<dbReference type="InterPro" id="IPR055414">
    <property type="entry name" value="LRR_R13L4/SHOC2-like"/>
</dbReference>
<evidence type="ECO:0000259" key="10">
    <source>
        <dbReference type="Pfam" id="PF23559"/>
    </source>
</evidence>
<dbReference type="Pfam" id="PF23598">
    <property type="entry name" value="LRR_14"/>
    <property type="match status" value="1"/>
</dbReference>
<dbReference type="Pfam" id="PF23559">
    <property type="entry name" value="WHD_DRP"/>
    <property type="match status" value="1"/>
</dbReference>
<sequence>MLKDRHHAYFAFTKGHDLRCSLGIYAVCFRRGFQVLNLHCTSGAFKYTKAKHKSAAMSGGPDMIASAVIQHVGSMLGDKAWERIELLWNFEDDAKEMKDKMFNLQVALNNAEKRSQESEDALARLWLKKYKSVAYDMEDTLDELGANAMIWRNSTCTAKFFFSSINPLVVRITMSDKMRNIRVMLDKIVEEQTKFRFLTLPTPTSQDSKKKWRETFIGDRDEIEVIGREREKKDILTKVLQKNGEKESFIIPVVGLGGMGKTTLAKAVYTDKETNMFDVKAWVHVSMDFQLNKIVSAIISQVEGSTPGNDVDLQYLKSQLDRILHGKIYLIVLDDLWEEERSKLEDLMNMLQSGMKGSNIIVTTRSEKVVSLVSTTTIHSSYFQIVDPIKLEGMSIDECWSIMKPRNLGNGQLTDLVDIGKDIAQRCSGVPLVAKALGYVMQKQCTREEWLEIKNSNILDIKDDDKGILKGLLLSYYHMPPQLQLCFMYCSIFPKNHDIDHDCLIQQWIALGFIQDTNAQQPLQKIGREYVNEFLGMSFLTNLTPTVPASRSFEPTLRLRMHDMVHDLARHVAGDELSCTNGVANSTTKGDKLICHYQLLMNSSESSSSKSLPPNVRAMHFRECNKLHLPKQAFSHALYLRVLDLSGCHVSELPGSVCRLKLLRYLDASNLPIPNFPKSLNRLLNLQTLILSNTSLKALPTNIGCLQKLQYFDLSGCVNLHELPTSFGNLSALLFLNLASCHELPTLPESFGKLLKLQFLNLSDCYKLHSLPESCCQLHDLTHLELSDCHNLEKVPDCIDQLSKLEYLNMTSCSKVQMLPESLCKLMMLKHLNLSFCVKLKHLPASIGVLRLQSLDLEGCFFLEGLPDSIFNMSTLVHVERAFFTIYITIRVEKLREQLNLKRPCELDGRGDLWSQILELEKTPCLELVIDGLQNVKNLEGADQAKLLNNSNLTRLSLSWQHGESSMAEHADASVDKSVLEKLVPPRNLRFLVLDGYMSIDFSRWMLELPSYLPHLSTIVLSNLKGCSHLPPLGRLPNLRALFLARMPNLKSVGREFYGDYGSCWKLRMILLNGMDNLEGWWTTRTSNEDEEFLIPNLHLLLAIDCPKLKFLPYPPRSVTWIVKNSDHVLPEHGFGNVSSITSPYYLLIVGTSPSPEVWHRARYLCSIEILSLGFLTGLTTLPEVIRCFISLREFRVEDCYDLETLPEWLGDLTSLREIQIGSCPMLSSLPESIQHLTELKKLWIANCPSLSEKCQGEDKHKIAHIPEVEY</sequence>
<dbReference type="GO" id="GO:0002758">
    <property type="term" value="P:innate immune response-activating signaling pathway"/>
    <property type="evidence" value="ECO:0007669"/>
    <property type="project" value="UniProtKB-ARBA"/>
</dbReference>
<dbReference type="Pfam" id="PF00931">
    <property type="entry name" value="NB-ARC"/>
    <property type="match status" value="1"/>
</dbReference>
<dbReference type="FunFam" id="1.10.10.10:FF:000322">
    <property type="entry name" value="Probable disease resistance protein At1g63360"/>
    <property type="match status" value="1"/>
</dbReference>
<evidence type="ECO:0000259" key="8">
    <source>
        <dbReference type="Pfam" id="PF00931"/>
    </source>
</evidence>
<keyword evidence="5" id="KW-0611">Plant defense</keyword>
<dbReference type="Pfam" id="PF25019">
    <property type="entry name" value="LRR_R13L1-DRL21"/>
    <property type="match status" value="1"/>
</dbReference>
<proteinExistence type="inferred from homology"/>
<dbReference type="GO" id="GO:0009626">
    <property type="term" value="P:plant-type hypersensitive response"/>
    <property type="evidence" value="ECO:0007669"/>
    <property type="project" value="UniProtKB-ARBA"/>
</dbReference>
<evidence type="ECO:0000259" key="11">
    <source>
        <dbReference type="Pfam" id="PF23598"/>
    </source>
</evidence>
<evidence type="ECO:0000313" key="14">
    <source>
        <dbReference type="Proteomes" id="UP000298652"/>
    </source>
</evidence>
<dbReference type="PRINTS" id="PR00364">
    <property type="entry name" value="DISEASERSIST"/>
</dbReference>
<dbReference type="InterPro" id="IPR027417">
    <property type="entry name" value="P-loop_NTPase"/>
</dbReference>
<keyword evidence="4" id="KW-0547">Nucleotide-binding</keyword>
<dbReference type="Gene3D" id="1.20.5.4130">
    <property type="match status" value="1"/>
</dbReference>
<name>A0A4U6UT17_SETVI</name>
<dbReference type="InterPro" id="IPR042197">
    <property type="entry name" value="Apaf_helical"/>
</dbReference>
<dbReference type="OMA" id="MERIMID"/>
<evidence type="ECO:0000256" key="7">
    <source>
        <dbReference type="ARBA" id="ARBA00023054"/>
    </source>
</evidence>
<dbReference type="EMBL" id="CM016556">
    <property type="protein sequence ID" value="TKW18884.1"/>
    <property type="molecule type" value="Genomic_DNA"/>
</dbReference>
<dbReference type="EMBL" id="CM016556">
    <property type="protein sequence ID" value="TKW18882.1"/>
    <property type="molecule type" value="Genomic_DNA"/>
</dbReference>
<reference evidence="13 14" key="1">
    <citation type="submission" date="2019-03" db="EMBL/GenBank/DDBJ databases">
        <title>WGS assembly of Setaria viridis.</title>
        <authorList>
            <person name="Huang P."/>
            <person name="Jenkins J."/>
            <person name="Grimwood J."/>
            <person name="Barry K."/>
            <person name="Healey A."/>
            <person name="Mamidi S."/>
            <person name="Sreedasyam A."/>
            <person name="Shu S."/>
            <person name="Feldman M."/>
            <person name="Wu J."/>
            <person name="Yu Y."/>
            <person name="Chen C."/>
            <person name="Johnson J."/>
            <person name="Rokhsar D."/>
            <person name="Baxter I."/>
            <person name="Schmutz J."/>
            <person name="Brutnell T."/>
            <person name="Kellogg E."/>
        </authorList>
    </citation>
    <scope>NUCLEOTIDE SEQUENCE [LARGE SCALE GENOMIC DNA]</scope>
    <source>
        <strain evidence="14">cv. A10</strain>
    </source>
</reference>
<keyword evidence="14" id="KW-1185">Reference proteome</keyword>
<evidence type="ECO:0008006" key="15">
    <source>
        <dbReference type="Google" id="ProtNLM"/>
    </source>
</evidence>
<accession>A0A4U6UT17</accession>
<keyword evidence="7" id="KW-0175">Coiled coil</keyword>
<dbReference type="InterPro" id="IPR036388">
    <property type="entry name" value="WH-like_DNA-bd_sf"/>
</dbReference>
<dbReference type="AlphaFoldDB" id="A0A4U6UT17"/>
<evidence type="ECO:0000256" key="1">
    <source>
        <dbReference type="ARBA" id="ARBA00008894"/>
    </source>
</evidence>
<feature type="domain" description="NB-ARC" evidence="8">
    <location>
        <begin position="233"/>
        <end position="404"/>
    </location>
</feature>
<dbReference type="GO" id="GO:0005524">
    <property type="term" value="F:ATP binding"/>
    <property type="evidence" value="ECO:0007669"/>
    <property type="project" value="UniProtKB-KW"/>
</dbReference>
<evidence type="ECO:0000256" key="2">
    <source>
        <dbReference type="ARBA" id="ARBA00022614"/>
    </source>
</evidence>
<dbReference type="Gramene" id="TKW18884">
    <property type="protein sequence ID" value="TKW18884"/>
    <property type="gene ID" value="SEVIR_5G461450v2"/>
</dbReference>
<dbReference type="Gene3D" id="1.10.8.430">
    <property type="entry name" value="Helical domain of apoptotic protease-activating factors"/>
    <property type="match status" value="1"/>
</dbReference>
<dbReference type="GO" id="GO:0042742">
    <property type="term" value="P:defense response to bacterium"/>
    <property type="evidence" value="ECO:0007669"/>
    <property type="project" value="UniProtKB-ARBA"/>
</dbReference>
<feature type="domain" description="Disease resistance R13L4/SHOC-2-like LRR" evidence="11">
    <location>
        <begin position="713"/>
        <end position="836"/>
    </location>
</feature>
<evidence type="ECO:0000313" key="13">
    <source>
        <dbReference type="EMBL" id="TKW18882.1"/>
    </source>
</evidence>
<evidence type="ECO:0000256" key="4">
    <source>
        <dbReference type="ARBA" id="ARBA00022741"/>
    </source>
</evidence>
<evidence type="ECO:0000256" key="3">
    <source>
        <dbReference type="ARBA" id="ARBA00022737"/>
    </source>
</evidence>
<dbReference type="Pfam" id="PF18052">
    <property type="entry name" value="Rx_N"/>
    <property type="match status" value="1"/>
</dbReference>
<protein>
    <recommendedName>
        <fullName evidence="15">NB-ARC domain-containing protein</fullName>
    </recommendedName>
</protein>
<evidence type="ECO:0000259" key="12">
    <source>
        <dbReference type="Pfam" id="PF25019"/>
    </source>
</evidence>
<feature type="domain" description="R13L1/DRL21-like LRR repeat region" evidence="12">
    <location>
        <begin position="925"/>
        <end position="1047"/>
    </location>
</feature>
<evidence type="ECO:0000256" key="6">
    <source>
        <dbReference type="ARBA" id="ARBA00022840"/>
    </source>
</evidence>
<dbReference type="Gene3D" id="1.10.10.10">
    <property type="entry name" value="Winged helix-like DNA-binding domain superfamily/Winged helix DNA-binding domain"/>
    <property type="match status" value="1"/>
</dbReference>
<dbReference type="InterPro" id="IPR001611">
    <property type="entry name" value="Leu-rich_rpt"/>
</dbReference>
<dbReference type="Gene3D" id="3.40.50.300">
    <property type="entry name" value="P-loop containing nucleotide triphosphate hydrolases"/>
    <property type="match status" value="1"/>
</dbReference>
<dbReference type="GO" id="GO:0043531">
    <property type="term" value="F:ADP binding"/>
    <property type="evidence" value="ECO:0007669"/>
    <property type="project" value="InterPro"/>
</dbReference>
<dbReference type="Gramene" id="TKW18882">
    <property type="protein sequence ID" value="TKW18882"/>
    <property type="gene ID" value="SEVIR_5G461450v2"/>
</dbReference>
<dbReference type="Proteomes" id="UP000298652">
    <property type="component" value="Chromosome 5"/>
</dbReference>
<organism evidence="13 14">
    <name type="scientific">Setaria viridis</name>
    <name type="common">Green bristlegrass</name>
    <name type="synonym">Setaria italica subsp. viridis</name>
    <dbReference type="NCBI Taxonomy" id="4556"/>
    <lineage>
        <taxon>Eukaryota</taxon>
        <taxon>Viridiplantae</taxon>
        <taxon>Streptophyta</taxon>
        <taxon>Embryophyta</taxon>
        <taxon>Tracheophyta</taxon>
        <taxon>Spermatophyta</taxon>
        <taxon>Magnoliopsida</taxon>
        <taxon>Liliopsida</taxon>
        <taxon>Poales</taxon>
        <taxon>Poaceae</taxon>
        <taxon>PACMAD clade</taxon>
        <taxon>Panicoideae</taxon>
        <taxon>Panicodae</taxon>
        <taxon>Paniceae</taxon>
        <taxon>Cenchrinae</taxon>
        <taxon>Setaria</taxon>
    </lineage>
</organism>
<dbReference type="SUPFAM" id="SSF52058">
    <property type="entry name" value="L domain-like"/>
    <property type="match status" value="1"/>
</dbReference>
<dbReference type="SUPFAM" id="SSF52047">
    <property type="entry name" value="RNI-like"/>
    <property type="match status" value="1"/>
</dbReference>
<feature type="domain" description="Disease resistance N-terminal" evidence="9">
    <location>
        <begin position="66"/>
        <end position="154"/>
    </location>
</feature>
<dbReference type="PANTHER" id="PTHR36766:SF40">
    <property type="entry name" value="DISEASE RESISTANCE PROTEIN RGA3"/>
    <property type="match status" value="1"/>
</dbReference>
<dbReference type="InterPro" id="IPR056789">
    <property type="entry name" value="LRR_R13L1-DRL21"/>
</dbReference>
<dbReference type="InterPro" id="IPR058922">
    <property type="entry name" value="WHD_DRP"/>
</dbReference>
<dbReference type="Gene3D" id="3.80.10.10">
    <property type="entry name" value="Ribonuclease Inhibitor"/>
    <property type="match status" value="3"/>
</dbReference>
<comment type="similarity">
    <text evidence="1">Belongs to the disease resistance NB-LRR family.</text>
</comment>
<keyword evidence="6" id="KW-0067">ATP-binding</keyword>
<gene>
    <name evidence="13" type="ORF">SEVIR_5G461450v2</name>
</gene>
<evidence type="ECO:0000259" key="9">
    <source>
        <dbReference type="Pfam" id="PF18052"/>
    </source>
</evidence>
<keyword evidence="3" id="KW-0677">Repeat</keyword>
<feature type="domain" description="Disease resistance protein winged helix" evidence="10">
    <location>
        <begin position="492"/>
        <end position="569"/>
    </location>
</feature>